<evidence type="ECO:0000313" key="1">
    <source>
        <dbReference type="EMBL" id="OLT59487.1"/>
    </source>
</evidence>
<organism evidence="1 2">
    <name type="scientific">Moorena bouillonii PNG</name>
    <dbReference type="NCBI Taxonomy" id="568701"/>
    <lineage>
        <taxon>Bacteria</taxon>
        <taxon>Bacillati</taxon>
        <taxon>Cyanobacteriota</taxon>
        <taxon>Cyanophyceae</taxon>
        <taxon>Coleofasciculales</taxon>
        <taxon>Coleofasciculaceae</taxon>
        <taxon>Moorena</taxon>
    </lineage>
</organism>
<keyword evidence="2" id="KW-1185">Reference proteome</keyword>
<dbReference type="Proteomes" id="UP000186657">
    <property type="component" value="Unassembled WGS sequence"/>
</dbReference>
<dbReference type="RefSeq" id="WP_075898902.1">
    <property type="nucleotide sequence ID" value="NZ_MKZS01000001.1"/>
</dbReference>
<gene>
    <name evidence="1" type="ORF">BJP37_11050</name>
</gene>
<evidence type="ECO:0000313" key="2">
    <source>
        <dbReference type="Proteomes" id="UP000186657"/>
    </source>
</evidence>
<dbReference type="AlphaFoldDB" id="A0A1U7N0L1"/>
<dbReference type="EMBL" id="MKZS01000001">
    <property type="protein sequence ID" value="OLT59487.1"/>
    <property type="molecule type" value="Genomic_DNA"/>
</dbReference>
<reference evidence="1 2" key="1">
    <citation type="submission" date="2016-10" db="EMBL/GenBank/DDBJ databases">
        <title>Comparative genomics uncovers the prolific and rare metabolic potential of the cyanobacterial genus Moorea.</title>
        <authorList>
            <person name="Leao T."/>
            <person name="Castelao G."/>
            <person name="Korobeynikov A."/>
            <person name="Monroe E.A."/>
            <person name="Podell S."/>
            <person name="Glukhov E."/>
            <person name="Allen E."/>
            <person name="Gerwick W.H."/>
            <person name="Gerwick L."/>
        </authorList>
    </citation>
    <scope>NUCLEOTIDE SEQUENCE [LARGE SCALE GENOMIC DNA]</scope>
    <source>
        <strain evidence="1 2">PNG5-198</strain>
    </source>
</reference>
<sequence length="74" mass="8095">MICQNSVILAQFDNGLSPAITESDAARSWGGSAAKGGPPHERLPWFPPLALCIKNGIYQQTLKTINYNTFQRSC</sequence>
<protein>
    <submittedName>
        <fullName evidence="1">Uncharacterized protein</fullName>
    </submittedName>
</protein>
<proteinExistence type="predicted"/>
<comment type="caution">
    <text evidence="1">The sequence shown here is derived from an EMBL/GenBank/DDBJ whole genome shotgun (WGS) entry which is preliminary data.</text>
</comment>
<accession>A0A1U7N0L1</accession>
<name>A0A1U7N0L1_9CYAN</name>